<evidence type="ECO:0000259" key="1">
    <source>
        <dbReference type="Pfam" id="PF12697"/>
    </source>
</evidence>
<comment type="caution">
    <text evidence="2">The sequence shown here is derived from an EMBL/GenBank/DDBJ whole genome shotgun (WGS) entry which is preliminary data.</text>
</comment>
<dbReference type="InterPro" id="IPR000073">
    <property type="entry name" value="AB_hydrolase_1"/>
</dbReference>
<dbReference type="SUPFAM" id="SSF53474">
    <property type="entry name" value="alpha/beta-Hydrolases"/>
    <property type="match status" value="1"/>
</dbReference>
<dbReference type="Gene3D" id="3.40.50.1820">
    <property type="entry name" value="alpha/beta hydrolase"/>
    <property type="match status" value="1"/>
</dbReference>
<organism evidence="2 3">
    <name type="scientific">Leifsonia poae</name>
    <dbReference type="NCBI Taxonomy" id="110933"/>
    <lineage>
        <taxon>Bacteria</taxon>
        <taxon>Bacillati</taxon>
        <taxon>Actinomycetota</taxon>
        <taxon>Actinomycetes</taxon>
        <taxon>Micrococcales</taxon>
        <taxon>Microbacteriaceae</taxon>
        <taxon>Leifsonia</taxon>
    </lineage>
</organism>
<keyword evidence="2" id="KW-0378">Hydrolase</keyword>
<dbReference type="InterPro" id="IPR050471">
    <property type="entry name" value="AB_hydrolase"/>
</dbReference>
<dbReference type="Proteomes" id="UP001142372">
    <property type="component" value="Unassembled WGS sequence"/>
</dbReference>
<gene>
    <name evidence="2" type="ORF">GCM10017584_30780</name>
</gene>
<name>A0A9W6M199_9MICO</name>
<dbReference type="GO" id="GO:0046503">
    <property type="term" value="P:glycerolipid catabolic process"/>
    <property type="evidence" value="ECO:0007669"/>
    <property type="project" value="TreeGrafter"/>
</dbReference>
<dbReference type="RefSeq" id="WP_271178141.1">
    <property type="nucleotide sequence ID" value="NZ_BAAAJO010000003.1"/>
</dbReference>
<dbReference type="InterPro" id="IPR029058">
    <property type="entry name" value="AB_hydrolase_fold"/>
</dbReference>
<dbReference type="GO" id="GO:0004806">
    <property type="term" value="F:triacylglycerol lipase activity"/>
    <property type="evidence" value="ECO:0007669"/>
    <property type="project" value="TreeGrafter"/>
</dbReference>
<proteinExistence type="predicted"/>
<dbReference type="PANTHER" id="PTHR43433">
    <property type="entry name" value="HYDROLASE, ALPHA/BETA FOLD FAMILY PROTEIN"/>
    <property type="match status" value="1"/>
</dbReference>
<dbReference type="PANTHER" id="PTHR43433:SF5">
    <property type="entry name" value="AB HYDROLASE-1 DOMAIN-CONTAINING PROTEIN"/>
    <property type="match status" value="1"/>
</dbReference>
<sequence length="306" mass="32744">MSIGERRPGVAGGDDDAARLDAGLPDVDWSIAPVGATFSRFAAPSGELAVVSLGDPSDPRVVLIPGVTGSKEDFYLLAPILVAGGYFVQSFDLAGQYESAQAGPVPGGRYTYGLLVSDVLAFLRSGEPAHVLGYSFAGVLAQLALVEQPGLFRSLTLLTTPPEPGQAFRGVRVIGWLSWFLNGRQGAGLMIWGIVTNKNKVPPSRLAFVRSRFDLTRRSSVDDIVGLMKRVPDVRGQINRSRVPVLVATGTHDLWPTHLHAANAQVLGATLAVYTTGHSPCETAPHQLARDMIALFHRAERAEQSR</sequence>
<feature type="domain" description="AB hydrolase-1" evidence="1">
    <location>
        <begin position="61"/>
        <end position="290"/>
    </location>
</feature>
<dbReference type="Pfam" id="PF12697">
    <property type="entry name" value="Abhydrolase_6"/>
    <property type="match status" value="1"/>
</dbReference>
<reference evidence="2" key="1">
    <citation type="journal article" date="2014" name="Int. J. Syst. Evol. Microbiol.">
        <title>Complete genome sequence of Corynebacterium casei LMG S-19264T (=DSM 44701T), isolated from a smear-ripened cheese.</title>
        <authorList>
            <consortium name="US DOE Joint Genome Institute (JGI-PGF)"/>
            <person name="Walter F."/>
            <person name="Albersmeier A."/>
            <person name="Kalinowski J."/>
            <person name="Ruckert C."/>
        </authorList>
    </citation>
    <scope>NUCLEOTIDE SEQUENCE</scope>
    <source>
        <strain evidence="2">VKM Ac-1401</strain>
    </source>
</reference>
<protein>
    <submittedName>
        <fullName evidence="2">Alpha/beta hydrolase</fullName>
    </submittedName>
</protein>
<keyword evidence="3" id="KW-1185">Reference proteome</keyword>
<dbReference type="AlphaFoldDB" id="A0A9W6M199"/>
<reference evidence="2" key="2">
    <citation type="submission" date="2023-01" db="EMBL/GenBank/DDBJ databases">
        <authorList>
            <person name="Sun Q."/>
            <person name="Evtushenko L."/>
        </authorList>
    </citation>
    <scope>NUCLEOTIDE SEQUENCE</scope>
    <source>
        <strain evidence="2">VKM Ac-1401</strain>
    </source>
</reference>
<evidence type="ECO:0000313" key="2">
    <source>
        <dbReference type="EMBL" id="GLJ77504.1"/>
    </source>
</evidence>
<accession>A0A9W6M199</accession>
<dbReference type="EMBL" id="BSEN01000015">
    <property type="protein sequence ID" value="GLJ77504.1"/>
    <property type="molecule type" value="Genomic_DNA"/>
</dbReference>
<evidence type="ECO:0000313" key="3">
    <source>
        <dbReference type="Proteomes" id="UP001142372"/>
    </source>
</evidence>